<feature type="transmembrane region" description="Helical" evidence="18">
    <location>
        <begin position="250"/>
        <end position="270"/>
    </location>
</feature>
<dbReference type="InterPro" id="IPR050175">
    <property type="entry name" value="Complex_I_Subunit_2"/>
</dbReference>
<feature type="transmembrane region" description="Helical" evidence="18">
    <location>
        <begin position="291"/>
        <end position="312"/>
    </location>
</feature>
<dbReference type="GO" id="GO:0005743">
    <property type="term" value="C:mitochondrial inner membrane"/>
    <property type="evidence" value="ECO:0007669"/>
    <property type="project" value="UniProtKB-SubCell"/>
</dbReference>
<feature type="chain" id="PRO_5019817308" description="NADH-ubiquinone oxidoreductase chain 2" evidence="19">
    <location>
        <begin position="17"/>
        <end position="318"/>
    </location>
</feature>
<dbReference type="GO" id="GO:0006120">
    <property type="term" value="P:mitochondrial electron transport, NADH to ubiquinone"/>
    <property type="evidence" value="ECO:0007669"/>
    <property type="project" value="InterPro"/>
</dbReference>
<evidence type="ECO:0000256" key="7">
    <source>
        <dbReference type="ARBA" id="ARBA00022660"/>
    </source>
</evidence>
<feature type="transmembrane region" description="Helical" evidence="18">
    <location>
        <begin position="50"/>
        <end position="72"/>
    </location>
</feature>
<evidence type="ECO:0000259" key="20">
    <source>
        <dbReference type="Pfam" id="PF00361"/>
    </source>
</evidence>
<evidence type="ECO:0000256" key="16">
    <source>
        <dbReference type="ARBA" id="ARBA00023136"/>
    </source>
</evidence>
<evidence type="ECO:0000256" key="1">
    <source>
        <dbReference type="ARBA" id="ARBA00003257"/>
    </source>
</evidence>
<keyword evidence="11 18" id="KW-0249">Electron transport</keyword>
<comment type="catalytic activity">
    <reaction evidence="17 18">
        <text>a ubiquinone + NADH + 5 H(+)(in) = a ubiquinol + NAD(+) + 4 H(+)(out)</text>
        <dbReference type="Rhea" id="RHEA:29091"/>
        <dbReference type="Rhea" id="RHEA-COMP:9565"/>
        <dbReference type="Rhea" id="RHEA-COMP:9566"/>
        <dbReference type="ChEBI" id="CHEBI:15378"/>
        <dbReference type="ChEBI" id="CHEBI:16389"/>
        <dbReference type="ChEBI" id="CHEBI:17976"/>
        <dbReference type="ChEBI" id="CHEBI:57540"/>
        <dbReference type="ChEBI" id="CHEBI:57945"/>
        <dbReference type="EC" id="7.1.1.2"/>
    </reaction>
</comment>
<dbReference type="PANTHER" id="PTHR46552">
    <property type="entry name" value="NADH-UBIQUINONE OXIDOREDUCTASE CHAIN 2"/>
    <property type="match status" value="1"/>
</dbReference>
<organism evidence="21">
    <name type="scientific">Proasellus parvulus</name>
    <dbReference type="NCBI Taxonomy" id="1282015"/>
    <lineage>
        <taxon>Eukaryota</taxon>
        <taxon>Metazoa</taxon>
        <taxon>Ecdysozoa</taxon>
        <taxon>Arthropoda</taxon>
        <taxon>Crustacea</taxon>
        <taxon>Multicrustacea</taxon>
        <taxon>Malacostraca</taxon>
        <taxon>Eumalacostraca</taxon>
        <taxon>Peracarida</taxon>
        <taxon>Isopoda</taxon>
        <taxon>Asellota</taxon>
        <taxon>Aselloidea</taxon>
        <taxon>Asellidae</taxon>
        <taxon>Proasellus</taxon>
    </lineage>
</organism>
<dbReference type="PRINTS" id="PR01436">
    <property type="entry name" value="NADHDHGNASE2"/>
</dbReference>
<keyword evidence="16 18" id="KW-0472">Membrane</keyword>
<feature type="transmembrane region" description="Helical" evidence="18">
    <location>
        <begin position="26"/>
        <end position="43"/>
    </location>
</feature>
<evidence type="ECO:0000256" key="6">
    <source>
        <dbReference type="ARBA" id="ARBA00022448"/>
    </source>
</evidence>
<evidence type="ECO:0000256" key="17">
    <source>
        <dbReference type="ARBA" id="ARBA00049551"/>
    </source>
</evidence>
<keyword evidence="10 18" id="KW-1278">Translocase</keyword>
<dbReference type="AlphaFoldDB" id="A0A485MEX8"/>
<evidence type="ECO:0000256" key="2">
    <source>
        <dbReference type="ARBA" id="ARBA00004448"/>
    </source>
</evidence>
<feature type="transmembrane region" description="Helical" evidence="18">
    <location>
        <begin position="220"/>
        <end position="238"/>
    </location>
</feature>
<sequence length="318" mass="34644">MLFYATLLAGIALVLASDTWFSAWLGLEINLLSFTPVILLSAPRGSESGLKYFLVQAVASLILLQISFSWFILPLSSLFLMIPLIMKLGMAPLHFWLPDVVSSMSWSTNMILLTIQKLAPLYLLAVAATLHNLVLMMIGVISTMAGALGGLNETDTRKLMAFSSISHMGWMAVGISLPSLSSLLYVLAYMVLATSTMTLLKKNSITQLSQLTSKDKNTALVMAMFLSMGGFPPLLGFAPKWAILSETLDVSLMAAIMLIATSIVTLYYYIRAGLATLTFIGPTYKLTPPRTSLLHFMLALMNILGGGAYMFMWSSLVL</sequence>
<keyword evidence="9 18" id="KW-0999">Mitochondrion inner membrane</keyword>
<evidence type="ECO:0000256" key="11">
    <source>
        <dbReference type="ARBA" id="ARBA00022982"/>
    </source>
</evidence>
<keyword evidence="13 18" id="KW-0520">NAD</keyword>
<dbReference type="EC" id="7.1.1.2" evidence="4 18"/>
<keyword evidence="7 18" id="KW-0679">Respiratory chain</keyword>
<protein>
    <recommendedName>
        <fullName evidence="5 18">NADH-ubiquinone oxidoreductase chain 2</fullName>
        <ecNumber evidence="4 18">7.1.1.2</ecNumber>
    </recommendedName>
</protein>
<dbReference type="InterPro" id="IPR003917">
    <property type="entry name" value="NADH_UbQ_OxRdtase_chain2"/>
</dbReference>
<dbReference type="GO" id="GO:0008137">
    <property type="term" value="F:NADH dehydrogenase (ubiquinone) activity"/>
    <property type="evidence" value="ECO:0007669"/>
    <property type="project" value="UniProtKB-EC"/>
</dbReference>
<evidence type="ECO:0000256" key="13">
    <source>
        <dbReference type="ARBA" id="ARBA00023027"/>
    </source>
</evidence>
<dbReference type="EMBL" id="LR536618">
    <property type="protein sequence ID" value="VFU78916.1"/>
    <property type="molecule type" value="Genomic_DNA"/>
</dbReference>
<keyword evidence="6" id="KW-0813">Transport</keyword>
<evidence type="ECO:0000256" key="12">
    <source>
        <dbReference type="ARBA" id="ARBA00022989"/>
    </source>
</evidence>
<keyword evidence="8 18" id="KW-0812">Transmembrane</keyword>
<geneLocation type="mitochondrion" evidence="21"/>
<evidence type="ECO:0000256" key="4">
    <source>
        <dbReference type="ARBA" id="ARBA00012944"/>
    </source>
</evidence>
<evidence type="ECO:0000256" key="3">
    <source>
        <dbReference type="ARBA" id="ARBA00007012"/>
    </source>
</evidence>
<accession>A0A485MEX8</accession>
<evidence type="ECO:0000256" key="15">
    <source>
        <dbReference type="ARBA" id="ARBA00023128"/>
    </source>
</evidence>
<feature type="domain" description="NADH:quinone oxidoreductase/Mrp antiporter transmembrane" evidence="20">
    <location>
        <begin position="75"/>
        <end position="262"/>
    </location>
</feature>
<evidence type="ECO:0000256" key="18">
    <source>
        <dbReference type="RuleBase" id="RU003403"/>
    </source>
</evidence>
<evidence type="ECO:0000256" key="10">
    <source>
        <dbReference type="ARBA" id="ARBA00022967"/>
    </source>
</evidence>
<feature type="transmembrane region" description="Helical" evidence="18">
    <location>
        <begin position="78"/>
        <end position="97"/>
    </location>
</feature>
<keyword evidence="15 18" id="KW-0496">Mitochondrion</keyword>
<keyword evidence="12 18" id="KW-1133">Transmembrane helix</keyword>
<dbReference type="InterPro" id="IPR001750">
    <property type="entry name" value="ND/Mrp_TM"/>
</dbReference>
<feature type="domain" description="NADH:quinone oxidoreductase/Mrp antiporter transmembrane" evidence="20">
    <location>
        <begin position="17"/>
        <end position="64"/>
    </location>
</feature>
<dbReference type="Pfam" id="PF00361">
    <property type="entry name" value="Proton_antipo_M"/>
    <property type="match status" value="2"/>
</dbReference>
<evidence type="ECO:0000256" key="5">
    <source>
        <dbReference type="ARBA" id="ARBA00021008"/>
    </source>
</evidence>
<reference evidence="21" key="1">
    <citation type="submission" date="2019-03" db="EMBL/GenBank/DDBJ databases">
        <authorList>
            <person name="Lefebure T."/>
            <person name="Lefebure T."/>
        </authorList>
    </citation>
    <scope>NUCLEOTIDE SEQUENCE [LARGE SCALE GENOMIC DNA]</scope>
</reference>
<gene>
    <name evidence="21" type="primary">nad2</name>
    <name evidence="21" type="ORF">PPRSMT01_0016</name>
</gene>
<keyword evidence="19" id="KW-0732">Signal</keyword>
<proteinExistence type="inferred from homology"/>
<comment type="function">
    <text evidence="1">Core subunit of the mitochondrial membrane respiratory chain NADH dehydrogenase (Complex I) that is believed to belong to the minimal assembly required for catalysis. Complex I functions in the transfer of electrons from NADH to the respiratory chain. The immediate electron acceptor for the enzyme is believed to be ubiquinone.</text>
</comment>
<comment type="function">
    <text evidence="18">Core subunit of the mitochondrial membrane respiratory chain NADH dehydrogenase (Complex I) which catalyzes electron transfer from NADH through the respiratory chain, using ubiquinone as an electron acceptor. Essential for the catalytic activity and assembly of complex I.</text>
</comment>
<evidence type="ECO:0000256" key="9">
    <source>
        <dbReference type="ARBA" id="ARBA00022792"/>
    </source>
</evidence>
<comment type="similarity">
    <text evidence="3 18">Belongs to the complex I subunit 2 family.</text>
</comment>
<name>A0A485MEX8_9CRUS</name>
<keyword evidence="14 18" id="KW-0830">Ubiquinone</keyword>
<feature type="signal peptide" evidence="19">
    <location>
        <begin position="1"/>
        <end position="16"/>
    </location>
</feature>
<comment type="subcellular location">
    <subcellularLocation>
        <location evidence="2 18">Mitochondrion inner membrane</location>
        <topology evidence="2 18">Multi-pass membrane protein</topology>
    </subcellularLocation>
</comment>
<dbReference type="PANTHER" id="PTHR46552:SF1">
    <property type="entry name" value="NADH-UBIQUINONE OXIDOREDUCTASE CHAIN 2"/>
    <property type="match status" value="1"/>
</dbReference>
<evidence type="ECO:0000313" key="21">
    <source>
        <dbReference type="EMBL" id="VFU78916.1"/>
    </source>
</evidence>
<evidence type="ECO:0000256" key="8">
    <source>
        <dbReference type="ARBA" id="ARBA00022692"/>
    </source>
</evidence>
<evidence type="ECO:0000256" key="14">
    <source>
        <dbReference type="ARBA" id="ARBA00023075"/>
    </source>
</evidence>
<evidence type="ECO:0000256" key="19">
    <source>
        <dbReference type="SAM" id="SignalP"/>
    </source>
</evidence>